<evidence type="ECO:0000259" key="13">
    <source>
        <dbReference type="Pfam" id="PF02137"/>
    </source>
</evidence>
<keyword evidence="1" id="KW-0819">tRNA processing</keyword>
<evidence type="ECO:0000256" key="6">
    <source>
        <dbReference type="ARBA" id="ARBA00037784"/>
    </source>
</evidence>
<evidence type="ECO:0000256" key="9">
    <source>
        <dbReference type="ARBA" id="ARBA00040502"/>
    </source>
</evidence>
<evidence type="ECO:0000256" key="5">
    <source>
        <dbReference type="ARBA" id="ARBA00037026"/>
    </source>
</evidence>
<evidence type="ECO:0000256" key="4">
    <source>
        <dbReference type="ARBA" id="ARBA00022833"/>
    </source>
</evidence>
<dbReference type="Pfam" id="PF02137">
    <property type="entry name" value="A_deamin"/>
    <property type="match status" value="1"/>
</dbReference>
<reference evidence="14 15" key="1">
    <citation type="submission" date="2018-03" db="EMBL/GenBank/DDBJ databases">
        <title>Draft genome sequence of Rohu Carp (Labeo rohita).</title>
        <authorList>
            <person name="Das P."/>
            <person name="Kushwaha B."/>
            <person name="Joshi C.G."/>
            <person name="Kumar D."/>
            <person name="Nagpure N.S."/>
            <person name="Sahoo L."/>
            <person name="Das S.P."/>
            <person name="Bit A."/>
            <person name="Patnaik S."/>
            <person name="Meher P.K."/>
            <person name="Jayasankar P."/>
            <person name="Koringa P.G."/>
            <person name="Patel N.V."/>
            <person name="Hinsu A.T."/>
            <person name="Kumar R."/>
            <person name="Pandey M."/>
            <person name="Agarwal S."/>
            <person name="Srivastava S."/>
            <person name="Singh M."/>
            <person name="Iquebal M.A."/>
            <person name="Jaiswal S."/>
            <person name="Angadi U.B."/>
            <person name="Kumar N."/>
            <person name="Raza M."/>
            <person name="Shah T.M."/>
            <person name="Rai A."/>
            <person name="Jena J.K."/>
        </authorList>
    </citation>
    <scope>NUCLEOTIDE SEQUENCE [LARGE SCALE GENOMIC DNA]</scope>
    <source>
        <strain evidence="14">DASCIFA01</strain>
        <tissue evidence="14">Testis</tissue>
    </source>
</reference>
<accession>A0A498NX07</accession>
<keyword evidence="3" id="KW-0378">Hydrolase</keyword>
<protein>
    <recommendedName>
        <fullName evidence="9">tRNA-specific adenosine deaminase 1</fullName>
        <ecNumber evidence="8">3.5.4.34</ecNumber>
    </recommendedName>
    <alternativeName>
        <fullName evidence="10">tRNA-specific adenosine-37 deaminase</fullName>
    </alternativeName>
</protein>
<evidence type="ECO:0000256" key="2">
    <source>
        <dbReference type="ARBA" id="ARBA00022723"/>
    </source>
</evidence>
<comment type="catalytic activity">
    <reaction evidence="11">
        <text>adenosine(37) in tRNA(Ala) + H2O + H(+) = inosine(37) in tRNA(Ala) + NH4(+)</text>
        <dbReference type="Rhea" id="RHEA:50968"/>
        <dbReference type="Rhea" id="RHEA-COMP:12855"/>
        <dbReference type="Rhea" id="RHEA-COMP:12856"/>
        <dbReference type="ChEBI" id="CHEBI:15377"/>
        <dbReference type="ChEBI" id="CHEBI:15378"/>
        <dbReference type="ChEBI" id="CHEBI:28938"/>
        <dbReference type="ChEBI" id="CHEBI:74411"/>
        <dbReference type="ChEBI" id="CHEBI:82852"/>
        <dbReference type="EC" id="3.5.4.34"/>
    </reaction>
</comment>
<keyword evidence="4" id="KW-0862">Zinc</keyword>
<evidence type="ECO:0000256" key="3">
    <source>
        <dbReference type="ARBA" id="ARBA00022801"/>
    </source>
</evidence>
<evidence type="ECO:0000256" key="7">
    <source>
        <dbReference type="ARBA" id="ARBA00038326"/>
    </source>
</evidence>
<dbReference type="Proteomes" id="UP000290572">
    <property type="component" value="Unassembled WGS sequence"/>
</dbReference>
<dbReference type="GO" id="GO:0008033">
    <property type="term" value="P:tRNA processing"/>
    <property type="evidence" value="ECO:0007669"/>
    <property type="project" value="UniProtKB-KW"/>
</dbReference>
<comment type="caution">
    <text evidence="14">The sequence shown here is derived from an EMBL/GenBank/DDBJ whole genome shotgun (WGS) entry which is preliminary data.</text>
</comment>
<dbReference type="EC" id="3.5.4.34" evidence="8"/>
<dbReference type="PANTHER" id="PTHR46516">
    <property type="entry name" value="TRNA-SPECIFIC ADENOSINE DEAMINASE 1"/>
    <property type="match status" value="1"/>
</dbReference>
<feature type="region of interest" description="Disordered" evidence="12">
    <location>
        <begin position="175"/>
        <end position="210"/>
    </location>
</feature>
<gene>
    <name evidence="14" type="ORF">ROHU_002707</name>
</gene>
<sequence length="302" mass="32784">MCGGPVEFPDAHEDCVLCLGRAHAEAALEGSDCKACEDLPIKILRARLAAVRSGGPLDPASSPPVAFEPRAGRPQASHSGGSNEGLTSAQRPRRPRTPEPPLVYAEESSRPPAEAREMVLFGYEEDDVMSTSASDPGPGPDRHQLSDQPGMLVVLHPRAGARVASLNRHFVRGSLRSPVSERSRPLVSKDDLRRKQSSVPEVRAGRKRARSVYDNGPAAKRACSRSEFTRRPEENPENVSISWCAVSQQPLDVTANGYKQGVTKKALGTWQARSLISKVELFHSFLKLVAATEDSQLPESLR</sequence>
<feature type="region of interest" description="Disordered" evidence="12">
    <location>
        <begin position="53"/>
        <end position="114"/>
    </location>
</feature>
<dbReference type="PANTHER" id="PTHR46516:SF1">
    <property type="entry name" value="TRNA-SPECIFIC ADENOSINE DEAMINASE 1"/>
    <property type="match status" value="1"/>
</dbReference>
<feature type="region of interest" description="Disordered" evidence="12">
    <location>
        <begin position="127"/>
        <end position="147"/>
    </location>
</feature>
<evidence type="ECO:0000256" key="11">
    <source>
        <dbReference type="ARBA" id="ARBA00047635"/>
    </source>
</evidence>
<evidence type="ECO:0000256" key="10">
    <source>
        <dbReference type="ARBA" id="ARBA00041760"/>
    </source>
</evidence>
<evidence type="ECO:0000256" key="12">
    <source>
        <dbReference type="SAM" id="MobiDB-lite"/>
    </source>
</evidence>
<evidence type="ECO:0000313" key="14">
    <source>
        <dbReference type="EMBL" id="RXN36722.1"/>
    </source>
</evidence>
<keyword evidence="15" id="KW-1185">Reference proteome</keyword>
<proteinExistence type="inferred from homology"/>
<name>A0A498NX07_LABRO</name>
<dbReference type="GO" id="GO:0046872">
    <property type="term" value="F:metal ion binding"/>
    <property type="evidence" value="ECO:0007669"/>
    <property type="project" value="UniProtKB-KW"/>
</dbReference>
<comment type="cofactor">
    <cofactor evidence="5">
        <name>1D-myo-inositol hexakisphosphate</name>
        <dbReference type="ChEBI" id="CHEBI:58130"/>
    </cofactor>
</comment>
<feature type="compositionally biased region" description="Polar residues" evidence="12">
    <location>
        <begin position="76"/>
        <end position="90"/>
    </location>
</feature>
<dbReference type="AlphaFoldDB" id="A0A498NX07"/>
<dbReference type="GO" id="GO:0043829">
    <property type="term" value="F:tRNA-specific adenosine-37 deaminase activity"/>
    <property type="evidence" value="ECO:0007669"/>
    <property type="project" value="UniProtKB-EC"/>
</dbReference>
<feature type="domain" description="A to I editase" evidence="13">
    <location>
        <begin position="224"/>
        <end position="299"/>
    </location>
</feature>
<organism evidence="14 15">
    <name type="scientific">Labeo rohita</name>
    <name type="common">Indian major carp</name>
    <name type="synonym">Cyprinus rohita</name>
    <dbReference type="NCBI Taxonomy" id="84645"/>
    <lineage>
        <taxon>Eukaryota</taxon>
        <taxon>Metazoa</taxon>
        <taxon>Chordata</taxon>
        <taxon>Craniata</taxon>
        <taxon>Vertebrata</taxon>
        <taxon>Euteleostomi</taxon>
        <taxon>Actinopterygii</taxon>
        <taxon>Neopterygii</taxon>
        <taxon>Teleostei</taxon>
        <taxon>Ostariophysi</taxon>
        <taxon>Cypriniformes</taxon>
        <taxon>Cyprinidae</taxon>
        <taxon>Labeoninae</taxon>
        <taxon>Labeonini</taxon>
        <taxon>Labeo</taxon>
    </lineage>
</organism>
<dbReference type="GO" id="GO:0003723">
    <property type="term" value="F:RNA binding"/>
    <property type="evidence" value="ECO:0007669"/>
    <property type="project" value="InterPro"/>
</dbReference>
<evidence type="ECO:0000256" key="1">
    <source>
        <dbReference type="ARBA" id="ARBA00022694"/>
    </source>
</evidence>
<dbReference type="EMBL" id="QBIY01007244">
    <property type="protein sequence ID" value="RXN36722.1"/>
    <property type="molecule type" value="Genomic_DNA"/>
</dbReference>
<comment type="similarity">
    <text evidence="7">Belongs to the ADAT1 family.</text>
</comment>
<feature type="compositionally biased region" description="Basic and acidic residues" evidence="12">
    <location>
        <begin position="179"/>
        <end position="194"/>
    </location>
</feature>
<dbReference type="InterPro" id="IPR002466">
    <property type="entry name" value="A_deamin"/>
</dbReference>
<dbReference type="STRING" id="84645.A0A498NX07"/>
<keyword evidence="2" id="KW-0479">Metal-binding</keyword>
<evidence type="ECO:0000256" key="8">
    <source>
        <dbReference type="ARBA" id="ARBA00038940"/>
    </source>
</evidence>
<comment type="function">
    <text evidence="6">Specifically deaminates adenosine-37 to inosine in tRNA-Ala.</text>
</comment>
<evidence type="ECO:0000313" key="15">
    <source>
        <dbReference type="Proteomes" id="UP000290572"/>
    </source>
</evidence>